<accession>A0A0N4X0H1</accession>
<dbReference type="WBParaSite" id="HPLM_0001775201-mRNA-1">
    <property type="protein sequence ID" value="HPLM_0001775201-mRNA-1"/>
    <property type="gene ID" value="HPLM_0001775201"/>
</dbReference>
<evidence type="ECO:0000313" key="2">
    <source>
        <dbReference type="EMBL" id="VDO66744.1"/>
    </source>
</evidence>
<proteinExistence type="predicted"/>
<protein>
    <submittedName>
        <fullName evidence="2 4">Uncharacterized protein</fullName>
    </submittedName>
</protein>
<reference evidence="2 3" key="2">
    <citation type="submission" date="2018-11" db="EMBL/GenBank/DDBJ databases">
        <authorList>
            <consortium name="Pathogen Informatics"/>
        </authorList>
    </citation>
    <scope>NUCLEOTIDE SEQUENCE [LARGE SCALE GENOMIC DNA]</scope>
    <source>
        <strain evidence="2 3">MHpl1</strain>
    </source>
</reference>
<dbReference type="Proteomes" id="UP000268014">
    <property type="component" value="Unassembled WGS sequence"/>
</dbReference>
<keyword evidence="3" id="KW-1185">Reference proteome</keyword>
<evidence type="ECO:0000313" key="4">
    <source>
        <dbReference type="WBParaSite" id="HPLM_0001775201-mRNA-1"/>
    </source>
</evidence>
<sequence>MTVLVRPPKVTELRSQHSPPTPLRGDARRPRPPGTTLTTLPVASPLPYTSPWTLAKSATAAVDTVTMPGPRLMTVSVTVTLPISRV</sequence>
<reference evidence="4" key="1">
    <citation type="submission" date="2017-02" db="UniProtKB">
        <authorList>
            <consortium name="WormBaseParasite"/>
        </authorList>
    </citation>
    <scope>IDENTIFICATION</scope>
</reference>
<dbReference type="EMBL" id="UZAF01020129">
    <property type="protein sequence ID" value="VDO66744.1"/>
    <property type="molecule type" value="Genomic_DNA"/>
</dbReference>
<evidence type="ECO:0000256" key="1">
    <source>
        <dbReference type="SAM" id="MobiDB-lite"/>
    </source>
</evidence>
<gene>
    <name evidence="2" type="ORF">HPLM_LOCUS17744</name>
</gene>
<dbReference type="AlphaFoldDB" id="A0A0N4X0H1"/>
<organism evidence="4">
    <name type="scientific">Haemonchus placei</name>
    <name type="common">Barber's pole worm</name>
    <dbReference type="NCBI Taxonomy" id="6290"/>
    <lineage>
        <taxon>Eukaryota</taxon>
        <taxon>Metazoa</taxon>
        <taxon>Ecdysozoa</taxon>
        <taxon>Nematoda</taxon>
        <taxon>Chromadorea</taxon>
        <taxon>Rhabditida</taxon>
        <taxon>Rhabditina</taxon>
        <taxon>Rhabditomorpha</taxon>
        <taxon>Strongyloidea</taxon>
        <taxon>Trichostrongylidae</taxon>
        <taxon>Haemonchus</taxon>
    </lineage>
</organism>
<name>A0A0N4X0H1_HAEPC</name>
<evidence type="ECO:0000313" key="3">
    <source>
        <dbReference type="Proteomes" id="UP000268014"/>
    </source>
</evidence>
<feature type="region of interest" description="Disordered" evidence="1">
    <location>
        <begin position="1"/>
        <end position="43"/>
    </location>
</feature>